<feature type="compositionally biased region" description="Polar residues" evidence="1">
    <location>
        <begin position="139"/>
        <end position="152"/>
    </location>
</feature>
<feature type="region of interest" description="Disordered" evidence="1">
    <location>
        <begin position="221"/>
        <end position="267"/>
    </location>
</feature>
<dbReference type="GeneID" id="19466985"/>
<dbReference type="AlphaFoldDB" id="S3D6S0"/>
<feature type="compositionally biased region" description="Low complexity" evidence="1">
    <location>
        <begin position="230"/>
        <end position="247"/>
    </location>
</feature>
<feature type="region of interest" description="Disordered" evidence="1">
    <location>
        <begin position="178"/>
        <end position="205"/>
    </location>
</feature>
<evidence type="ECO:0000256" key="1">
    <source>
        <dbReference type="SAM" id="MobiDB-lite"/>
    </source>
</evidence>
<dbReference type="OrthoDB" id="3363286at2759"/>
<organism evidence="2 3">
    <name type="scientific">Glarea lozoyensis (strain ATCC 20868 / MF5171)</name>
    <dbReference type="NCBI Taxonomy" id="1116229"/>
    <lineage>
        <taxon>Eukaryota</taxon>
        <taxon>Fungi</taxon>
        <taxon>Dikarya</taxon>
        <taxon>Ascomycota</taxon>
        <taxon>Pezizomycotina</taxon>
        <taxon>Leotiomycetes</taxon>
        <taxon>Helotiales</taxon>
        <taxon>Helotiaceae</taxon>
        <taxon>Glarea</taxon>
    </lineage>
</organism>
<dbReference type="HOGENOM" id="CLU_488370_0_0_1"/>
<keyword evidence="3" id="KW-1185">Reference proteome</keyword>
<dbReference type="EMBL" id="KE145359">
    <property type="protein sequence ID" value="EPE32799.1"/>
    <property type="molecule type" value="Genomic_DNA"/>
</dbReference>
<evidence type="ECO:0000313" key="2">
    <source>
        <dbReference type="EMBL" id="EPE32799.1"/>
    </source>
</evidence>
<proteinExistence type="predicted"/>
<reference evidence="2 3" key="1">
    <citation type="journal article" date="2013" name="BMC Genomics">
        <title>Genomics-driven discovery of the pneumocandin biosynthetic gene cluster in the fungus Glarea lozoyensis.</title>
        <authorList>
            <person name="Chen L."/>
            <person name="Yue Q."/>
            <person name="Zhang X."/>
            <person name="Xiang M."/>
            <person name="Wang C."/>
            <person name="Li S."/>
            <person name="Che Y."/>
            <person name="Ortiz-Lopez F.J."/>
            <person name="Bills G.F."/>
            <person name="Liu X."/>
            <person name="An Z."/>
        </authorList>
    </citation>
    <scope>NUCLEOTIDE SEQUENCE [LARGE SCALE GENOMIC DNA]</scope>
    <source>
        <strain evidence="3">ATCC 20868 / MF5171</strain>
    </source>
</reference>
<feature type="region of interest" description="Disordered" evidence="1">
    <location>
        <begin position="38"/>
        <end position="89"/>
    </location>
</feature>
<feature type="compositionally biased region" description="Acidic residues" evidence="1">
    <location>
        <begin position="195"/>
        <end position="204"/>
    </location>
</feature>
<dbReference type="Proteomes" id="UP000016922">
    <property type="component" value="Unassembled WGS sequence"/>
</dbReference>
<gene>
    <name evidence="2" type="ORF">GLAREA_07933</name>
</gene>
<sequence>MQFLFTAGARMYARPLVLRPCLPPSTINLPLPIGVGRTFHDSHSQAQSGRTPTPATEDGEAQLGLPLRNDDAGDTTARPSTTDTPRAATHTHLPIRYPTTEKPTIRYRATGKGEQQFMHNETFQRIQMKANSGLAPDSLSNANVSGAETTQDVPIRYPTTEKGEQRWMRRFMYHRIKIKSESRDAQQAENGASTDMEEDEDPGDFSDFVHGLRSLVVNTNNPALADGRNSESASSTSSLPKSPLLNPDIINPNLRRKTRPSKSPTPFQIKLDKNVYARAIATPVRICQLTRIALPRFFLQQIRLVASINPKNRRRSVQYIPGGSLLWQGDRKDRPAMEYLDNHNAENVDWDDKEGGIRRSQSSGSGVYVVARQSAISALSSTDAGYGRTPRRVLMPPSQCKNKRVVDMYRHAHFYADMDQFILKLFRQRVRANILSLVQLRKGYLHEFDSWDAAQVHSPQASAFLWLGLDGNPPPEFATILHRSRPLGDPKKLPVHNLRSLLSREDIDWLREKTQDIPIFWRPVVAVKARRMTITLQQQLWQLQCYIAEHKDLYSNLN</sequence>
<feature type="region of interest" description="Disordered" evidence="1">
    <location>
        <begin position="139"/>
        <end position="161"/>
    </location>
</feature>
<dbReference type="KEGG" id="glz:GLAREA_07933"/>
<accession>S3D6S0</accession>
<feature type="compositionally biased region" description="Polar residues" evidence="1">
    <location>
        <begin position="44"/>
        <end position="54"/>
    </location>
</feature>
<evidence type="ECO:0000313" key="3">
    <source>
        <dbReference type="Proteomes" id="UP000016922"/>
    </source>
</evidence>
<protein>
    <submittedName>
        <fullName evidence="2">Uncharacterized protein</fullName>
    </submittedName>
</protein>
<name>S3D6S0_GLAL2</name>
<dbReference type="RefSeq" id="XP_008080811.1">
    <property type="nucleotide sequence ID" value="XM_008082620.1"/>
</dbReference>